<dbReference type="PANTHER" id="PTHR40547">
    <property type="entry name" value="SLL0298 PROTEIN"/>
    <property type="match status" value="1"/>
</dbReference>
<evidence type="ECO:0000313" key="4">
    <source>
        <dbReference type="Proteomes" id="UP000504844"/>
    </source>
</evidence>
<proteinExistence type="predicted"/>
<keyword evidence="1" id="KW-0812">Transmembrane</keyword>
<dbReference type="EMBL" id="CP054143">
    <property type="protein sequence ID" value="QKJ65640.1"/>
    <property type="molecule type" value="Genomic_DNA"/>
</dbReference>
<dbReference type="KEGG" id="dee:HQN60_02175"/>
<organism evidence="3 4">
    <name type="scientific">Deefgea piscis</name>
    <dbReference type="NCBI Taxonomy" id="2739061"/>
    <lineage>
        <taxon>Bacteria</taxon>
        <taxon>Pseudomonadati</taxon>
        <taxon>Pseudomonadota</taxon>
        <taxon>Betaproteobacteria</taxon>
        <taxon>Neisseriales</taxon>
        <taxon>Chitinibacteraceae</taxon>
        <taxon>Deefgea</taxon>
    </lineage>
</organism>
<gene>
    <name evidence="3" type="ORF">HQN60_02175</name>
</gene>
<sequence>MPRKYLRRWLPDHAAMLDNRFLRRFAPWFEHPNLFHLNRKSVAGGLAIGMIGGLIPGPLQVITSSMLALFFRVNLPVAILGTFYTNPLTIGPLYWLAYRLGIWVTGGTSVLKMAAMPSWSALSWSDWLPAMWTWVQALGTPLLIGLPLLAAILALCCYVGVHLLWRLWIYWSLHQRRKQRLK</sequence>
<accession>A0A6M8SQ14</accession>
<dbReference type="RefSeq" id="WP_173532150.1">
    <property type="nucleotide sequence ID" value="NZ_CP054143.1"/>
</dbReference>
<name>A0A6M8SQ14_9NEIS</name>
<feature type="domain" description="DUF2062" evidence="2">
    <location>
        <begin position="22"/>
        <end position="169"/>
    </location>
</feature>
<feature type="transmembrane region" description="Helical" evidence="1">
    <location>
        <begin position="65"/>
        <end position="84"/>
    </location>
</feature>
<dbReference type="AlphaFoldDB" id="A0A6M8SQ14"/>
<feature type="transmembrane region" description="Helical" evidence="1">
    <location>
        <begin position="96"/>
        <end position="122"/>
    </location>
</feature>
<dbReference type="Proteomes" id="UP000504844">
    <property type="component" value="Chromosome"/>
</dbReference>
<evidence type="ECO:0000259" key="2">
    <source>
        <dbReference type="Pfam" id="PF09835"/>
    </source>
</evidence>
<keyword evidence="1" id="KW-0472">Membrane</keyword>
<feature type="transmembrane region" description="Helical" evidence="1">
    <location>
        <begin position="142"/>
        <end position="168"/>
    </location>
</feature>
<keyword evidence="4" id="KW-1185">Reference proteome</keyword>
<feature type="transmembrane region" description="Helical" evidence="1">
    <location>
        <begin position="41"/>
        <end position="59"/>
    </location>
</feature>
<reference evidence="3 4" key="1">
    <citation type="submission" date="2020-05" db="EMBL/GenBank/DDBJ databases">
        <title>Complete genome sequence of Deefgea sp. D17.</title>
        <authorList>
            <person name="Bae J.-W."/>
            <person name="Han J.E."/>
        </authorList>
    </citation>
    <scope>NUCLEOTIDE SEQUENCE [LARGE SCALE GENOMIC DNA]</scope>
    <source>
        <strain evidence="3 4">D17</strain>
    </source>
</reference>
<dbReference type="Pfam" id="PF09835">
    <property type="entry name" value="DUF2062"/>
    <property type="match status" value="1"/>
</dbReference>
<keyword evidence="1" id="KW-1133">Transmembrane helix</keyword>
<evidence type="ECO:0000313" key="3">
    <source>
        <dbReference type="EMBL" id="QKJ65640.1"/>
    </source>
</evidence>
<protein>
    <submittedName>
        <fullName evidence="3">DUF2062 domain-containing protein</fullName>
    </submittedName>
</protein>
<evidence type="ECO:0000256" key="1">
    <source>
        <dbReference type="SAM" id="Phobius"/>
    </source>
</evidence>
<dbReference type="PANTHER" id="PTHR40547:SF1">
    <property type="entry name" value="SLL0298 PROTEIN"/>
    <property type="match status" value="1"/>
</dbReference>
<dbReference type="InterPro" id="IPR018639">
    <property type="entry name" value="DUF2062"/>
</dbReference>